<evidence type="ECO:0000259" key="5">
    <source>
        <dbReference type="SMART" id="SM00563"/>
    </source>
</evidence>
<feature type="compositionally biased region" description="Basic and acidic residues" evidence="4">
    <location>
        <begin position="1"/>
        <end position="38"/>
    </location>
</feature>
<feature type="coiled-coil region" evidence="3">
    <location>
        <begin position="246"/>
        <end position="273"/>
    </location>
</feature>
<dbReference type="GO" id="GO:0006654">
    <property type="term" value="P:phosphatidic acid biosynthetic process"/>
    <property type="evidence" value="ECO:0007669"/>
    <property type="project" value="TreeGrafter"/>
</dbReference>
<sequence length="273" mass="29085">MPVREDSSQDMSHEMDDGTAERPGEHEATGSEIERAADEGGSSGLPAGVGDEQLSFKYRAMRSMFRGSIRAAHRPTVTGITNVPKTGPVIIASNHRSFADSIYLSALSPRRVSFMAKAEYFERRNTVNKMVGGFMSAVGAFPVERGSAAAAVKALETGEEILRAGGVFGIYPEGTRSRDGSIGEGKTGAAELAIRTGATIVPVGIVGTEDVMPVDANAPQPKTFSMTFGKAIPAPPRAHPAGPQRREVTEQIMSAIRALVEEAEAERDAKRRR</sequence>
<dbReference type="CDD" id="cd07989">
    <property type="entry name" value="LPLAT_AGPAT-like"/>
    <property type="match status" value="1"/>
</dbReference>
<keyword evidence="3" id="KW-0175">Coiled coil</keyword>
<evidence type="ECO:0000313" key="6">
    <source>
        <dbReference type="EMBL" id="SLN00714.1"/>
    </source>
</evidence>
<evidence type="ECO:0000256" key="1">
    <source>
        <dbReference type="ARBA" id="ARBA00022679"/>
    </source>
</evidence>
<dbReference type="InterPro" id="IPR002123">
    <property type="entry name" value="Plipid/glycerol_acylTrfase"/>
</dbReference>
<dbReference type="AlphaFoldDB" id="A0A1X6XMY9"/>
<dbReference type="PANTHER" id="PTHR10434:SF11">
    <property type="entry name" value="1-ACYL-SN-GLYCEROL-3-PHOSPHATE ACYLTRANSFERASE"/>
    <property type="match status" value="1"/>
</dbReference>
<dbReference type="SMART" id="SM00563">
    <property type="entry name" value="PlsC"/>
    <property type="match status" value="1"/>
</dbReference>
<dbReference type="SUPFAM" id="SSF69593">
    <property type="entry name" value="Glycerol-3-phosphate (1)-acyltransferase"/>
    <property type="match status" value="1"/>
</dbReference>
<evidence type="ECO:0000256" key="3">
    <source>
        <dbReference type="SAM" id="Coils"/>
    </source>
</evidence>
<keyword evidence="2 6" id="KW-0012">Acyltransferase</keyword>
<evidence type="ECO:0000256" key="2">
    <source>
        <dbReference type="ARBA" id="ARBA00023315"/>
    </source>
</evidence>
<name>A0A1X6XMY9_9MICO</name>
<dbReference type="EC" id="2.3.1.51" evidence="6"/>
<reference evidence="7" key="1">
    <citation type="submission" date="2017-02" db="EMBL/GenBank/DDBJ databases">
        <authorList>
            <person name="Dridi B."/>
        </authorList>
    </citation>
    <scope>NUCLEOTIDE SEQUENCE [LARGE SCALE GENOMIC DNA]</scope>
    <source>
        <strain evidence="7">B Co 03.10</strain>
    </source>
</reference>
<dbReference type="PANTHER" id="PTHR10434">
    <property type="entry name" value="1-ACYL-SN-GLYCEROL-3-PHOSPHATE ACYLTRANSFERASE"/>
    <property type="match status" value="1"/>
</dbReference>
<dbReference type="Proteomes" id="UP000196581">
    <property type="component" value="Unassembled WGS sequence"/>
</dbReference>
<dbReference type="Pfam" id="PF01553">
    <property type="entry name" value="Acyltransferase"/>
    <property type="match status" value="1"/>
</dbReference>
<evidence type="ECO:0000313" key="7">
    <source>
        <dbReference type="Proteomes" id="UP000196581"/>
    </source>
</evidence>
<dbReference type="GO" id="GO:0003841">
    <property type="term" value="F:1-acylglycerol-3-phosphate O-acyltransferase activity"/>
    <property type="evidence" value="ECO:0007669"/>
    <property type="project" value="UniProtKB-EC"/>
</dbReference>
<keyword evidence="7" id="KW-1185">Reference proteome</keyword>
<organism evidence="6 7">
    <name type="scientific">Brevibacterium yomogidense</name>
    <dbReference type="NCBI Taxonomy" id="946573"/>
    <lineage>
        <taxon>Bacteria</taxon>
        <taxon>Bacillati</taxon>
        <taxon>Actinomycetota</taxon>
        <taxon>Actinomycetes</taxon>
        <taxon>Micrococcales</taxon>
        <taxon>Brevibacteriaceae</taxon>
        <taxon>Brevibacterium</taxon>
    </lineage>
</organism>
<protein>
    <submittedName>
        <fullName evidence="6">1-acyl-sn-glycerol-3-phosphate acyltransferase</fullName>
        <ecNumber evidence="6">2.3.1.51</ecNumber>
    </submittedName>
</protein>
<gene>
    <name evidence="6" type="ORF">FM105_13320</name>
</gene>
<evidence type="ECO:0000256" key="4">
    <source>
        <dbReference type="SAM" id="MobiDB-lite"/>
    </source>
</evidence>
<dbReference type="EMBL" id="FWFF01000020">
    <property type="protein sequence ID" value="SLN00714.1"/>
    <property type="molecule type" value="Genomic_DNA"/>
</dbReference>
<accession>A0A1X6XMY9</accession>
<feature type="region of interest" description="Disordered" evidence="4">
    <location>
        <begin position="1"/>
        <end position="49"/>
    </location>
</feature>
<keyword evidence="1 6" id="KW-0808">Transferase</keyword>
<feature type="domain" description="Phospholipid/glycerol acyltransferase" evidence="5">
    <location>
        <begin position="89"/>
        <end position="208"/>
    </location>
</feature>
<proteinExistence type="predicted"/>